<evidence type="ECO:0000256" key="5">
    <source>
        <dbReference type="ARBA" id="ARBA00021008"/>
    </source>
</evidence>
<evidence type="ECO:0000256" key="17">
    <source>
        <dbReference type="ARBA" id="ARBA00049551"/>
    </source>
</evidence>
<evidence type="ECO:0000313" key="20">
    <source>
        <dbReference type="EMBL" id="UEP16619.1"/>
    </source>
</evidence>
<feature type="transmembrane region" description="Helical" evidence="18">
    <location>
        <begin position="266"/>
        <end position="287"/>
    </location>
</feature>
<evidence type="ECO:0000256" key="12">
    <source>
        <dbReference type="ARBA" id="ARBA00022989"/>
    </source>
</evidence>
<protein>
    <recommendedName>
        <fullName evidence="5 18">NADH-ubiquinone oxidoreductase chain 2</fullName>
        <ecNumber evidence="4 18">7.1.1.2</ecNumber>
    </recommendedName>
</protein>
<accession>A0A8K1RSA7</accession>
<feature type="transmembrane region" description="Helical" evidence="18">
    <location>
        <begin position="147"/>
        <end position="166"/>
    </location>
</feature>
<dbReference type="PANTHER" id="PTHR46552:SF1">
    <property type="entry name" value="NADH-UBIQUINONE OXIDOREDUCTASE CHAIN 2"/>
    <property type="match status" value="1"/>
</dbReference>
<dbReference type="InterPro" id="IPR001750">
    <property type="entry name" value="ND/Mrp_TM"/>
</dbReference>
<sequence>MVFNYSKMMFMMMTIMSSLMVLSADNWLGMWMGLEINLMSFIPLISKSKNKSTSQAMMIYFLTQSIGSITLLFSVLMNSMILLNLPFNKLIMILMYISIMIKIGMAPFHLWLPEMLSNLPWFEALILLTWQKVGPLFVLNNMNPNMWLIYFSAISSAMIGAIGGLNQTSLRKILAYSSINHLGWMTLFMSMNISWYKYLMIYSLLIFLLCTILSGNNFYFINQINSSSVSMMEKYLFSIMLLSIGGLPPFIGFLPKWMVIQSMIKTNLYFILILMMFFSLITLFYYLRLISSMILLYSSTNKWNKYSKMNNFFIYMIYLINLSLPVFSIINF</sequence>
<reference evidence="20" key="1">
    <citation type="submission" date="2021-07" db="EMBL/GenBank/DDBJ databases">
        <authorList>
            <person name="Bai Y."/>
            <person name="Cao Y."/>
        </authorList>
    </citation>
    <scope>NUCLEOTIDE SEQUENCE</scope>
</reference>
<dbReference type="Pfam" id="PF00361">
    <property type="entry name" value="Proton_antipo_M"/>
    <property type="match status" value="1"/>
</dbReference>
<evidence type="ECO:0000256" key="11">
    <source>
        <dbReference type="ARBA" id="ARBA00022982"/>
    </source>
</evidence>
<keyword evidence="12 18" id="KW-1133">Transmembrane helix</keyword>
<keyword evidence="13 18" id="KW-0520">NAD</keyword>
<comment type="catalytic activity">
    <reaction evidence="17 18">
        <text>a ubiquinone + NADH + 5 H(+)(in) = a ubiquinol + NAD(+) + 4 H(+)(out)</text>
        <dbReference type="Rhea" id="RHEA:29091"/>
        <dbReference type="Rhea" id="RHEA-COMP:9565"/>
        <dbReference type="Rhea" id="RHEA-COMP:9566"/>
        <dbReference type="ChEBI" id="CHEBI:15378"/>
        <dbReference type="ChEBI" id="CHEBI:16389"/>
        <dbReference type="ChEBI" id="CHEBI:17976"/>
        <dbReference type="ChEBI" id="CHEBI:57540"/>
        <dbReference type="ChEBI" id="CHEBI:57945"/>
        <dbReference type="EC" id="7.1.1.2"/>
    </reaction>
</comment>
<evidence type="ECO:0000256" key="15">
    <source>
        <dbReference type="ARBA" id="ARBA00023128"/>
    </source>
</evidence>
<evidence type="ECO:0000256" key="2">
    <source>
        <dbReference type="ARBA" id="ARBA00004448"/>
    </source>
</evidence>
<dbReference type="InterPro" id="IPR050175">
    <property type="entry name" value="Complex_I_Subunit_2"/>
</dbReference>
<evidence type="ECO:0000256" key="8">
    <source>
        <dbReference type="ARBA" id="ARBA00022692"/>
    </source>
</evidence>
<dbReference type="PANTHER" id="PTHR46552">
    <property type="entry name" value="NADH-UBIQUINONE OXIDOREDUCTASE CHAIN 2"/>
    <property type="match status" value="1"/>
</dbReference>
<evidence type="ECO:0000256" key="4">
    <source>
        <dbReference type="ARBA" id="ARBA00012944"/>
    </source>
</evidence>
<evidence type="ECO:0000256" key="9">
    <source>
        <dbReference type="ARBA" id="ARBA00022792"/>
    </source>
</evidence>
<evidence type="ECO:0000256" key="16">
    <source>
        <dbReference type="ARBA" id="ARBA00023136"/>
    </source>
</evidence>
<dbReference type="InterPro" id="IPR003917">
    <property type="entry name" value="NADH_UbQ_OxRdtase_chain2"/>
</dbReference>
<evidence type="ECO:0000256" key="18">
    <source>
        <dbReference type="RuleBase" id="RU003403"/>
    </source>
</evidence>
<keyword evidence="7 18" id="KW-0679">Respiratory chain</keyword>
<dbReference type="GO" id="GO:0005743">
    <property type="term" value="C:mitochondrial inner membrane"/>
    <property type="evidence" value="ECO:0007669"/>
    <property type="project" value="UniProtKB-SubCell"/>
</dbReference>
<keyword evidence="14 18" id="KW-0830">Ubiquinone</keyword>
<dbReference type="GO" id="GO:0006120">
    <property type="term" value="P:mitochondrial electron transport, NADH to ubiquinone"/>
    <property type="evidence" value="ECO:0007669"/>
    <property type="project" value="InterPro"/>
</dbReference>
<evidence type="ECO:0000256" key="3">
    <source>
        <dbReference type="ARBA" id="ARBA00007012"/>
    </source>
</evidence>
<comment type="similarity">
    <text evidence="3 18">Belongs to the complex I subunit 2 family.</text>
</comment>
<evidence type="ECO:0000256" key="14">
    <source>
        <dbReference type="ARBA" id="ARBA00023075"/>
    </source>
</evidence>
<dbReference type="PRINTS" id="PR01436">
    <property type="entry name" value="NADHDHGNASE2"/>
</dbReference>
<keyword evidence="10 18" id="KW-1278">Translocase</keyword>
<feature type="domain" description="NADH:quinone oxidoreductase/Mrp antiporter transmembrane" evidence="19">
    <location>
        <begin position="24"/>
        <end position="282"/>
    </location>
</feature>
<feature type="transmembrane region" description="Helical" evidence="18">
    <location>
        <begin position="173"/>
        <end position="193"/>
    </location>
</feature>
<comment type="function">
    <text evidence="1">Core subunit of the mitochondrial membrane respiratory chain NADH dehydrogenase (Complex I) that is believed to belong to the minimal assembly required for catalysis. Complex I functions in the transfer of electrons from NADH to the respiratory chain. The immediate electron acceptor for the enzyme is believed to be ubiquinone.</text>
</comment>
<keyword evidence="16 18" id="KW-0472">Membrane</keyword>
<dbReference type="EMBL" id="MZ677327">
    <property type="protein sequence ID" value="UEP16619.1"/>
    <property type="molecule type" value="Genomic_DNA"/>
</dbReference>
<keyword evidence="6" id="KW-0813">Transport</keyword>
<evidence type="ECO:0000256" key="13">
    <source>
        <dbReference type="ARBA" id="ARBA00023027"/>
    </source>
</evidence>
<keyword evidence="8 18" id="KW-0812">Transmembrane</keyword>
<name>A0A8K1RSA7_9HEMI</name>
<evidence type="ECO:0000256" key="10">
    <source>
        <dbReference type="ARBA" id="ARBA00022967"/>
    </source>
</evidence>
<geneLocation type="mitochondrion" evidence="20"/>
<keyword evidence="11 18" id="KW-0249">Electron transport</keyword>
<comment type="subcellular location">
    <subcellularLocation>
        <location evidence="2 18">Mitochondrion inner membrane</location>
        <topology evidence="2 18">Multi-pass membrane protein</topology>
    </subcellularLocation>
</comment>
<evidence type="ECO:0000259" key="19">
    <source>
        <dbReference type="Pfam" id="PF00361"/>
    </source>
</evidence>
<keyword evidence="9 18" id="KW-0999">Mitochondrion inner membrane</keyword>
<feature type="transmembrane region" description="Helical" evidence="18">
    <location>
        <begin position="199"/>
        <end position="222"/>
    </location>
</feature>
<evidence type="ECO:0000256" key="1">
    <source>
        <dbReference type="ARBA" id="ARBA00003257"/>
    </source>
</evidence>
<dbReference type="EC" id="7.1.1.2" evidence="4 18"/>
<organism evidence="20">
    <name type="scientific">Megalotomus costalis</name>
    <dbReference type="NCBI Taxonomy" id="763254"/>
    <lineage>
        <taxon>Eukaryota</taxon>
        <taxon>Metazoa</taxon>
        <taxon>Ecdysozoa</taxon>
        <taxon>Arthropoda</taxon>
        <taxon>Hexapoda</taxon>
        <taxon>Insecta</taxon>
        <taxon>Pterygota</taxon>
        <taxon>Neoptera</taxon>
        <taxon>Paraneoptera</taxon>
        <taxon>Hemiptera</taxon>
        <taxon>Heteroptera</taxon>
        <taxon>Panheteroptera</taxon>
        <taxon>Pentatomomorpha</taxon>
        <taxon>Coreoidea</taxon>
        <taxon>Alydidae</taxon>
        <taxon>Megalotomus</taxon>
    </lineage>
</organism>
<gene>
    <name evidence="20" type="primary">ND2</name>
</gene>
<feature type="transmembrane region" description="Helical" evidence="18">
    <location>
        <begin position="57"/>
        <end position="78"/>
    </location>
</feature>
<keyword evidence="15 18" id="KW-0496">Mitochondrion</keyword>
<feature type="transmembrane region" description="Helical" evidence="18">
    <location>
        <begin position="234"/>
        <end position="254"/>
    </location>
</feature>
<proteinExistence type="inferred from homology"/>
<comment type="function">
    <text evidence="18">Core subunit of the mitochondrial membrane respiratory chain NADH dehydrogenase (Complex I) which catalyzes electron transfer from NADH through the respiratory chain, using ubiquinone as an electron acceptor. Essential for the catalytic activity and assembly of complex I.</text>
</comment>
<feature type="transmembrane region" description="Helical" evidence="18">
    <location>
        <begin position="312"/>
        <end position="330"/>
    </location>
</feature>
<dbReference type="AlphaFoldDB" id="A0A8K1RSA7"/>
<dbReference type="GO" id="GO:0008137">
    <property type="term" value="F:NADH dehydrogenase (ubiquinone) activity"/>
    <property type="evidence" value="ECO:0007669"/>
    <property type="project" value="UniProtKB-EC"/>
</dbReference>
<feature type="transmembrane region" description="Helical" evidence="18">
    <location>
        <begin position="90"/>
        <end position="112"/>
    </location>
</feature>
<evidence type="ECO:0000256" key="6">
    <source>
        <dbReference type="ARBA" id="ARBA00022448"/>
    </source>
</evidence>
<evidence type="ECO:0000256" key="7">
    <source>
        <dbReference type="ARBA" id="ARBA00022660"/>
    </source>
</evidence>